<dbReference type="InterPro" id="IPR043138">
    <property type="entry name" value="GGT_lsub"/>
</dbReference>
<reference evidence="13 14" key="1">
    <citation type="submission" date="2016-10" db="EMBL/GenBank/DDBJ databases">
        <title>Draft Genome sequence of Roseomonas sp. strain M3.</title>
        <authorList>
            <person name="Subhash Y."/>
            <person name="Lee S."/>
        </authorList>
    </citation>
    <scope>NUCLEOTIDE SEQUENCE [LARGE SCALE GENOMIC DNA]</scope>
    <source>
        <strain evidence="13 14">M3</strain>
    </source>
</reference>
<evidence type="ECO:0000256" key="9">
    <source>
        <dbReference type="PIRSR" id="PIRSR600101-1"/>
    </source>
</evidence>
<dbReference type="InterPro" id="IPR043137">
    <property type="entry name" value="GGT_ssub_C"/>
</dbReference>
<dbReference type="EC" id="2.3.2.2" evidence="11"/>
<protein>
    <recommendedName>
        <fullName evidence="11">Glutathione hydrolase proenzyme</fullName>
        <ecNumber evidence="11">2.3.2.2</ecNumber>
        <ecNumber evidence="11">3.4.19.13</ecNumber>
    </recommendedName>
    <component>
        <recommendedName>
            <fullName evidence="11">Glutathione hydrolase large chain</fullName>
        </recommendedName>
    </component>
    <component>
        <recommendedName>
            <fullName evidence="11">Glutathione hydrolase small chain</fullName>
        </recommendedName>
    </component>
</protein>
<feature type="region of interest" description="Disordered" evidence="12">
    <location>
        <begin position="400"/>
        <end position="419"/>
    </location>
</feature>
<keyword evidence="14" id="KW-1185">Reference proteome</keyword>
<dbReference type="Gene3D" id="3.60.20.40">
    <property type="match status" value="1"/>
</dbReference>
<dbReference type="PANTHER" id="PTHR43199">
    <property type="entry name" value="GLUTATHIONE HYDROLASE"/>
    <property type="match status" value="1"/>
</dbReference>
<dbReference type="Gene3D" id="1.10.246.130">
    <property type="match status" value="1"/>
</dbReference>
<evidence type="ECO:0000256" key="10">
    <source>
        <dbReference type="PIRSR" id="PIRSR600101-2"/>
    </source>
</evidence>
<evidence type="ECO:0000256" key="5">
    <source>
        <dbReference type="ARBA" id="ARBA00022801"/>
    </source>
</evidence>
<dbReference type="PANTHER" id="PTHR43199:SF1">
    <property type="entry name" value="GLUTATHIONE HYDROLASE PROENZYME"/>
    <property type="match status" value="1"/>
</dbReference>
<organism evidence="13 14">
    <name type="scientific">Teichococcus deserti</name>
    <dbReference type="NCBI Taxonomy" id="1817963"/>
    <lineage>
        <taxon>Bacteria</taxon>
        <taxon>Pseudomonadati</taxon>
        <taxon>Pseudomonadota</taxon>
        <taxon>Alphaproteobacteria</taxon>
        <taxon>Acetobacterales</taxon>
        <taxon>Roseomonadaceae</taxon>
        <taxon>Roseomonas</taxon>
    </lineage>
</organism>
<feature type="binding site" evidence="10">
    <location>
        <begin position="416"/>
        <end position="417"/>
    </location>
    <ligand>
        <name>L-glutamate</name>
        <dbReference type="ChEBI" id="CHEBI:29985"/>
    </ligand>
</feature>
<evidence type="ECO:0000256" key="3">
    <source>
        <dbReference type="ARBA" id="ARBA00009381"/>
    </source>
</evidence>
<comment type="catalytic activity">
    <reaction evidence="2 11">
        <text>glutathione + H2O = L-cysteinylglycine + L-glutamate</text>
        <dbReference type="Rhea" id="RHEA:28807"/>
        <dbReference type="ChEBI" id="CHEBI:15377"/>
        <dbReference type="ChEBI" id="CHEBI:29985"/>
        <dbReference type="ChEBI" id="CHEBI:57925"/>
        <dbReference type="ChEBI" id="CHEBI:61694"/>
        <dbReference type="EC" id="3.4.19.13"/>
    </reaction>
</comment>
<dbReference type="SUPFAM" id="SSF56235">
    <property type="entry name" value="N-terminal nucleophile aminohydrolases (Ntn hydrolases)"/>
    <property type="match status" value="1"/>
</dbReference>
<comment type="PTM">
    <text evidence="11">Cleaved by autocatalysis into a large and a small subunit.</text>
</comment>
<dbReference type="EMBL" id="MLCO01000065">
    <property type="protein sequence ID" value="ONG55821.1"/>
    <property type="molecule type" value="Genomic_DNA"/>
</dbReference>
<evidence type="ECO:0000313" key="14">
    <source>
        <dbReference type="Proteomes" id="UP000188879"/>
    </source>
</evidence>
<evidence type="ECO:0000256" key="8">
    <source>
        <dbReference type="ARBA" id="ARBA00047417"/>
    </source>
</evidence>
<evidence type="ECO:0000256" key="12">
    <source>
        <dbReference type="SAM" id="MobiDB-lite"/>
    </source>
</evidence>
<comment type="subunit">
    <text evidence="11">This enzyme consists of two polypeptide chains, which are synthesized in precursor form from a single polypeptide.</text>
</comment>
<keyword evidence="6 11" id="KW-0865">Zymogen</keyword>
<dbReference type="AlphaFoldDB" id="A0A1V2H4Z9"/>
<name>A0A1V2H4Z9_9PROT</name>
<evidence type="ECO:0000256" key="4">
    <source>
        <dbReference type="ARBA" id="ARBA00022679"/>
    </source>
</evidence>
<feature type="binding site" evidence="10">
    <location>
        <position position="438"/>
    </location>
    <ligand>
        <name>L-glutamate</name>
        <dbReference type="ChEBI" id="CHEBI:29985"/>
    </ligand>
</feature>
<sequence>MRGMVVAAQPEAAEAGVLALKRGGNAIDAAVAAAFVQGVVDPFMTGIAGYGAMQVYLPKRGVHKTLSFFARAPAAATPDMWADIANGQSRDGFAYLVRGQVNDMGYQAPGTPGNLAGYCAALESYGTMDLADVMRPAIEQARQGYMVRPYVQYFWNLDHSASGLVNPAEALRFSASGRALYCRPDGSIKRAGDRVVNPDMATSLERISRHGPDLFYRGEMAEQIAADFARNGGLLSLADLNGVRVTEGDPVWGSYRGLPVASLGVPGGGVTLLQLLHVMEQFEFSALEHNSPEHLRILAEAMKQVAIDRDAFIGDPDFVEVPVEMLLSKARAAEIAARIRAREKAHVVRAPYESADTTHVSVVDAEGNAVTLTHTLNTPSGVITEGLGFMYNGLMSGFDPRPGRPHSIAPGKSRTSSQSPTIVFRDEKPFIVVGAPGGTAIVPAIAQGISNVVDHGMSMFEAVAAPRISVNSDTIDVSNRIPHFVTRELEVEGYPIARSAMGFAFAALHAIKIEGGRATGGADPQRDGVALQA</sequence>
<dbReference type="GO" id="GO:0103068">
    <property type="term" value="F:leukotriene C4 gamma-glutamyl transferase activity"/>
    <property type="evidence" value="ECO:0007669"/>
    <property type="project" value="UniProtKB-EC"/>
</dbReference>
<dbReference type="InterPro" id="IPR000101">
    <property type="entry name" value="GGT_peptidase"/>
</dbReference>
<keyword evidence="5 11" id="KW-0378">Hydrolase</keyword>
<comment type="catalytic activity">
    <reaction evidence="8 11">
        <text>an N-terminal (5-L-glutamyl)-[peptide] + an alpha-amino acid = 5-L-glutamyl amino acid + an N-terminal L-alpha-aminoacyl-[peptide]</text>
        <dbReference type="Rhea" id="RHEA:23904"/>
        <dbReference type="Rhea" id="RHEA-COMP:9780"/>
        <dbReference type="Rhea" id="RHEA-COMP:9795"/>
        <dbReference type="ChEBI" id="CHEBI:77644"/>
        <dbReference type="ChEBI" id="CHEBI:78597"/>
        <dbReference type="ChEBI" id="CHEBI:78599"/>
        <dbReference type="ChEBI" id="CHEBI:78608"/>
        <dbReference type="EC" id="2.3.2.2"/>
    </reaction>
</comment>
<evidence type="ECO:0000256" key="2">
    <source>
        <dbReference type="ARBA" id="ARBA00001089"/>
    </source>
</evidence>
<dbReference type="GO" id="GO:0036374">
    <property type="term" value="F:glutathione hydrolase activity"/>
    <property type="evidence" value="ECO:0007669"/>
    <property type="project" value="UniProtKB-UniRule"/>
</dbReference>
<proteinExistence type="inferred from homology"/>
<dbReference type="NCBIfam" id="TIGR00066">
    <property type="entry name" value="g_glut_trans"/>
    <property type="match status" value="1"/>
</dbReference>
<evidence type="ECO:0000256" key="11">
    <source>
        <dbReference type="RuleBase" id="RU368036"/>
    </source>
</evidence>
<dbReference type="Proteomes" id="UP000188879">
    <property type="component" value="Unassembled WGS sequence"/>
</dbReference>
<comment type="pathway">
    <text evidence="11">Sulfur metabolism; glutathione metabolism.</text>
</comment>
<comment type="caution">
    <text evidence="13">The sequence shown here is derived from an EMBL/GenBank/DDBJ whole genome shotgun (WGS) entry which is preliminary data.</text>
</comment>
<keyword evidence="7 11" id="KW-0012">Acyltransferase</keyword>
<comment type="similarity">
    <text evidence="3 11">Belongs to the gamma-glutamyltransferase family.</text>
</comment>
<dbReference type="Pfam" id="PF01019">
    <property type="entry name" value="G_glu_transpept"/>
    <property type="match status" value="1"/>
</dbReference>
<keyword evidence="11" id="KW-0317">Glutathione biosynthesis</keyword>
<dbReference type="EC" id="3.4.19.13" evidence="11"/>
<dbReference type="UniPathway" id="UPA00204"/>
<evidence type="ECO:0000313" key="13">
    <source>
        <dbReference type="EMBL" id="ONG55821.1"/>
    </source>
</evidence>
<feature type="active site" description="Nucleophile" evidence="9">
    <location>
        <position position="357"/>
    </location>
</feature>
<dbReference type="GO" id="GO:0006750">
    <property type="term" value="P:glutathione biosynthetic process"/>
    <property type="evidence" value="ECO:0007669"/>
    <property type="project" value="UniProtKB-KW"/>
</dbReference>
<evidence type="ECO:0000256" key="1">
    <source>
        <dbReference type="ARBA" id="ARBA00001049"/>
    </source>
</evidence>
<accession>A0A1V2H4Z9</accession>
<feature type="binding site" evidence="10">
    <location>
        <begin position="375"/>
        <end position="377"/>
    </location>
    <ligand>
        <name>L-glutamate</name>
        <dbReference type="ChEBI" id="CHEBI:29985"/>
    </ligand>
</feature>
<dbReference type="InterPro" id="IPR051792">
    <property type="entry name" value="GGT_bact"/>
</dbReference>
<gene>
    <name evidence="13" type="ORF">BKE38_08165</name>
</gene>
<evidence type="ECO:0000256" key="7">
    <source>
        <dbReference type="ARBA" id="ARBA00023315"/>
    </source>
</evidence>
<dbReference type="RefSeq" id="WP_076956861.1">
    <property type="nucleotide sequence ID" value="NZ_MLCO01000065.1"/>
</dbReference>
<dbReference type="GO" id="GO:0006751">
    <property type="term" value="P:glutathione catabolic process"/>
    <property type="evidence" value="ECO:0007669"/>
    <property type="project" value="UniProtKB-UniRule"/>
</dbReference>
<keyword evidence="4 11" id="KW-0808">Transferase</keyword>
<comment type="catalytic activity">
    <reaction evidence="1 11">
        <text>an S-substituted glutathione + H2O = an S-substituted L-cysteinylglycine + L-glutamate</text>
        <dbReference type="Rhea" id="RHEA:59468"/>
        <dbReference type="ChEBI" id="CHEBI:15377"/>
        <dbReference type="ChEBI" id="CHEBI:29985"/>
        <dbReference type="ChEBI" id="CHEBI:90779"/>
        <dbReference type="ChEBI" id="CHEBI:143103"/>
        <dbReference type="EC" id="3.4.19.13"/>
    </reaction>
</comment>
<dbReference type="InterPro" id="IPR029055">
    <property type="entry name" value="Ntn_hydrolases_N"/>
</dbReference>
<dbReference type="OrthoDB" id="9781342at2"/>
<dbReference type="PRINTS" id="PR01210">
    <property type="entry name" value="GGTRANSPTASE"/>
</dbReference>
<evidence type="ECO:0000256" key="6">
    <source>
        <dbReference type="ARBA" id="ARBA00023145"/>
    </source>
</evidence>